<accession>A0A0C3RQA8</accession>
<sequence length="158" mass="17415">MSSSPGKALTAVTTMVLFTPNIRPPQARRTPPTRLQNTFHTREASVRSDLAHAPARQASRQPCPAAAECSEPTAWQLPSTPTWKCLVSPRPYCPRRIVACFWASPAGHGPSADLVVPAPVKLWTLSVLRLVFSRSRTKHQVCPLLCARSSLRSTMHWP</sequence>
<dbReference type="HOGENOM" id="CLU_1670029_0_0_1"/>
<gene>
    <name evidence="1" type="ORF">PHLGIDRAFT_321186</name>
</gene>
<proteinExistence type="predicted"/>
<reference evidence="1 2" key="1">
    <citation type="journal article" date="2014" name="PLoS Genet.">
        <title>Analysis of the Phlebiopsis gigantea genome, transcriptome and secretome provides insight into its pioneer colonization strategies of wood.</title>
        <authorList>
            <person name="Hori C."/>
            <person name="Ishida T."/>
            <person name="Igarashi K."/>
            <person name="Samejima M."/>
            <person name="Suzuki H."/>
            <person name="Master E."/>
            <person name="Ferreira P."/>
            <person name="Ruiz-Duenas F.J."/>
            <person name="Held B."/>
            <person name="Canessa P."/>
            <person name="Larrondo L.F."/>
            <person name="Schmoll M."/>
            <person name="Druzhinina I.S."/>
            <person name="Kubicek C.P."/>
            <person name="Gaskell J.A."/>
            <person name="Kersten P."/>
            <person name="St John F."/>
            <person name="Glasner J."/>
            <person name="Sabat G."/>
            <person name="Splinter BonDurant S."/>
            <person name="Syed K."/>
            <person name="Yadav J."/>
            <person name="Mgbeahuruike A.C."/>
            <person name="Kovalchuk A."/>
            <person name="Asiegbu F.O."/>
            <person name="Lackner G."/>
            <person name="Hoffmeister D."/>
            <person name="Rencoret J."/>
            <person name="Gutierrez A."/>
            <person name="Sun H."/>
            <person name="Lindquist E."/>
            <person name="Barry K."/>
            <person name="Riley R."/>
            <person name="Grigoriev I.V."/>
            <person name="Henrissat B."/>
            <person name="Kues U."/>
            <person name="Berka R.M."/>
            <person name="Martinez A.T."/>
            <person name="Covert S.F."/>
            <person name="Blanchette R.A."/>
            <person name="Cullen D."/>
        </authorList>
    </citation>
    <scope>NUCLEOTIDE SEQUENCE [LARGE SCALE GENOMIC DNA]</scope>
    <source>
        <strain evidence="1 2">11061_1 CR5-6</strain>
    </source>
</reference>
<name>A0A0C3RQA8_PHLG1</name>
<keyword evidence="2" id="KW-1185">Reference proteome</keyword>
<dbReference type="EMBL" id="KN840722">
    <property type="protein sequence ID" value="KIP01926.1"/>
    <property type="molecule type" value="Genomic_DNA"/>
</dbReference>
<evidence type="ECO:0000313" key="1">
    <source>
        <dbReference type="EMBL" id="KIP01926.1"/>
    </source>
</evidence>
<organism evidence="1 2">
    <name type="scientific">Phlebiopsis gigantea (strain 11061_1 CR5-6)</name>
    <name type="common">White-rot fungus</name>
    <name type="synonym">Peniophora gigantea</name>
    <dbReference type="NCBI Taxonomy" id="745531"/>
    <lineage>
        <taxon>Eukaryota</taxon>
        <taxon>Fungi</taxon>
        <taxon>Dikarya</taxon>
        <taxon>Basidiomycota</taxon>
        <taxon>Agaricomycotina</taxon>
        <taxon>Agaricomycetes</taxon>
        <taxon>Polyporales</taxon>
        <taxon>Phanerochaetaceae</taxon>
        <taxon>Phlebiopsis</taxon>
    </lineage>
</organism>
<dbReference type="AlphaFoldDB" id="A0A0C3RQA8"/>
<dbReference type="Proteomes" id="UP000053257">
    <property type="component" value="Unassembled WGS sequence"/>
</dbReference>
<evidence type="ECO:0000313" key="2">
    <source>
        <dbReference type="Proteomes" id="UP000053257"/>
    </source>
</evidence>
<protein>
    <submittedName>
        <fullName evidence="1">Uncharacterized protein</fullName>
    </submittedName>
</protein>